<accession>A0AAV2GGB9</accession>
<protein>
    <submittedName>
        <fullName evidence="1">Uncharacterized protein</fullName>
    </submittedName>
</protein>
<dbReference type="AlphaFoldDB" id="A0AAV2GGB9"/>
<gene>
    <name evidence="1" type="ORF">LTRI10_LOCUS48086</name>
</gene>
<dbReference type="EMBL" id="OZ034821">
    <property type="protein sequence ID" value="CAL1408500.1"/>
    <property type="molecule type" value="Genomic_DNA"/>
</dbReference>
<dbReference type="Proteomes" id="UP001497516">
    <property type="component" value="Chromosome 8"/>
</dbReference>
<name>A0AAV2GGB9_9ROSI</name>
<proteinExistence type="predicted"/>
<evidence type="ECO:0000313" key="2">
    <source>
        <dbReference type="Proteomes" id="UP001497516"/>
    </source>
</evidence>
<reference evidence="1 2" key="1">
    <citation type="submission" date="2024-04" db="EMBL/GenBank/DDBJ databases">
        <authorList>
            <person name="Fracassetti M."/>
        </authorList>
    </citation>
    <scope>NUCLEOTIDE SEQUENCE [LARGE SCALE GENOMIC DNA]</scope>
</reference>
<evidence type="ECO:0000313" key="1">
    <source>
        <dbReference type="EMBL" id="CAL1408500.1"/>
    </source>
</evidence>
<keyword evidence="2" id="KW-1185">Reference proteome</keyword>
<sequence>MLQKIQQHIDSVLTQTISTKGDEIGRRATTSYRLWTEGDEIGRRATRLDGGRRAADSGGCEHCLGESEAWSGGLHRVAGTKFLGVGQPSCYNRPKLLIHFGFSF</sequence>
<organism evidence="1 2">
    <name type="scientific">Linum trigynum</name>
    <dbReference type="NCBI Taxonomy" id="586398"/>
    <lineage>
        <taxon>Eukaryota</taxon>
        <taxon>Viridiplantae</taxon>
        <taxon>Streptophyta</taxon>
        <taxon>Embryophyta</taxon>
        <taxon>Tracheophyta</taxon>
        <taxon>Spermatophyta</taxon>
        <taxon>Magnoliopsida</taxon>
        <taxon>eudicotyledons</taxon>
        <taxon>Gunneridae</taxon>
        <taxon>Pentapetalae</taxon>
        <taxon>rosids</taxon>
        <taxon>fabids</taxon>
        <taxon>Malpighiales</taxon>
        <taxon>Linaceae</taxon>
        <taxon>Linum</taxon>
    </lineage>
</organism>